<sequence length="111" mass="11772">MNDLIQRLSVENQSVLVGGPDPSLDELQKRATEIGYVFIKFPDTTGGTDLGVRVDKAATDLRNADFTTGRGSAHIEGTLTLDYVQVRCVADIDLASLSGTGHLKPEGAQAA</sequence>
<evidence type="ECO:0000313" key="1">
    <source>
        <dbReference type="EMBL" id="TWH68120.1"/>
    </source>
</evidence>
<name>A0A562IAS9_MICOL</name>
<accession>A0A562IAS9</accession>
<dbReference type="OrthoDB" id="3536582at2"/>
<protein>
    <recommendedName>
        <fullName evidence="3">MbtH domain protein</fullName>
    </recommendedName>
</protein>
<keyword evidence="2" id="KW-1185">Reference proteome</keyword>
<dbReference type="EMBL" id="VLKE01000001">
    <property type="protein sequence ID" value="TWH68120.1"/>
    <property type="molecule type" value="Genomic_DNA"/>
</dbReference>
<organism evidence="1 2">
    <name type="scientific">Micromonospora olivasterospora</name>
    <dbReference type="NCBI Taxonomy" id="1880"/>
    <lineage>
        <taxon>Bacteria</taxon>
        <taxon>Bacillati</taxon>
        <taxon>Actinomycetota</taxon>
        <taxon>Actinomycetes</taxon>
        <taxon>Micromonosporales</taxon>
        <taxon>Micromonosporaceae</taxon>
        <taxon>Micromonospora</taxon>
    </lineage>
</organism>
<dbReference type="InterPro" id="IPR036552">
    <property type="entry name" value="CBF_bsu_sf"/>
</dbReference>
<dbReference type="AlphaFoldDB" id="A0A562IAS9"/>
<comment type="caution">
    <text evidence="1">The sequence shown here is derived from an EMBL/GenBank/DDBJ whole genome shotgun (WGS) entry which is preliminary data.</text>
</comment>
<evidence type="ECO:0000313" key="2">
    <source>
        <dbReference type="Proteomes" id="UP000319825"/>
    </source>
</evidence>
<gene>
    <name evidence="1" type="ORF">JD77_03108</name>
</gene>
<evidence type="ECO:0008006" key="3">
    <source>
        <dbReference type="Google" id="ProtNLM"/>
    </source>
</evidence>
<dbReference type="Proteomes" id="UP000319825">
    <property type="component" value="Unassembled WGS sequence"/>
</dbReference>
<dbReference type="SUPFAM" id="SSF50723">
    <property type="entry name" value="Core binding factor beta, CBF"/>
    <property type="match status" value="1"/>
</dbReference>
<dbReference type="Gene3D" id="2.40.250.10">
    <property type="entry name" value="Core binding factor, beta subunit"/>
    <property type="match status" value="1"/>
</dbReference>
<reference evidence="1 2" key="1">
    <citation type="submission" date="2019-07" db="EMBL/GenBank/DDBJ databases">
        <title>R&amp;d 2014.</title>
        <authorList>
            <person name="Klenk H.-P."/>
        </authorList>
    </citation>
    <scope>NUCLEOTIDE SEQUENCE [LARGE SCALE GENOMIC DNA]</scope>
    <source>
        <strain evidence="1 2">DSM 43868</strain>
    </source>
</reference>
<proteinExistence type="predicted"/>
<dbReference type="RefSeq" id="WP_145774991.1">
    <property type="nucleotide sequence ID" value="NZ_BAAATQ010000108.1"/>
</dbReference>